<keyword evidence="5" id="KW-1185">Reference proteome</keyword>
<dbReference type="RefSeq" id="WP_014203197.1">
    <property type="nucleotide sequence ID" value="NC_016599.1"/>
</dbReference>
<dbReference type="Proteomes" id="UP000005631">
    <property type="component" value="Chromosome"/>
</dbReference>
<accession>G8R1A5</accession>
<dbReference type="STRING" id="926562.Oweho_2890"/>
<dbReference type="InterPro" id="IPR007837">
    <property type="entry name" value="DinB"/>
</dbReference>
<dbReference type="HOGENOM" id="CLU_116635_0_0_10"/>
<comment type="similarity">
    <text evidence="1">Belongs to the DinB family.</text>
</comment>
<evidence type="ECO:0008006" key="6">
    <source>
        <dbReference type="Google" id="ProtNLM"/>
    </source>
</evidence>
<dbReference type="Gene3D" id="1.20.120.450">
    <property type="entry name" value="dinb family like domain"/>
    <property type="match status" value="1"/>
</dbReference>
<dbReference type="KEGG" id="oho:Oweho_2890"/>
<evidence type="ECO:0000313" key="4">
    <source>
        <dbReference type="EMBL" id="AEV33848.1"/>
    </source>
</evidence>
<dbReference type="SUPFAM" id="SSF109854">
    <property type="entry name" value="DinB/YfiT-like putative metalloenzymes"/>
    <property type="match status" value="1"/>
</dbReference>
<dbReference type="AlphaFoldDB" id="G8R1A5"/>
<gene>
    <name evidence="4" type="ordered locus">Oweho_2890</name>
</gene>
<dbReference type="Pfam" id="PF05163">
    <property type="entry name" value="DinB"/>
    <property type="match status" value="1"/>
</dbReference>
<dbReference type="InterPro" id="IPR034660">
    <property type="entry name" value="DinB/YfiT-like"/>
</dbReference>
<sequence>METQAMEQVSQVISPEQFLAHWQGHRSLTRRVIEAFPEKDFFEFSIGGMRTFAQLTMELLAIGAPGIREIATGNSEKLDEHFDHKNSKANILKKWDEDTEEINKYWAQVPVERFQQHLKLFGQYEGTGTSQIFYFIDNEIHHRGQGYVYLRALGIEPPFFWER</sequence>
<dbReference type="PATRIC" id="fig|926562.3.peg.2906"/>
<dbReference type="eggNOG" id="COG2318">
    <property type="taxonomic scope" value="Bacteria"/>
</dbReference>
<evidence type="ECO:0000256" key="2">
    <source>
        <dbReference type="ARBA" id="ARBA00022723"/>
    </source>
</evidence>
<keyword evidence="2 3" id="KW-0479">Metal-binding</keyword>
<evidence type="ECO:0000313" key="5">
    <source>
        <dbReference type="Proteomes" id="UP000005631"/>
    </source>
</evidence>
<feature type="binding site" evidence="3">
    <location>
        <position position="142"/>
    </location>
    <ligand>
        <name>a divalent metal cation</name>
        <dbReference type="ChEBI" id="CHEBI:60240"/>
    </ligand>
</feature>
<dbReference type="GO" id="GO:0046872">
    <property type="term" value="F:metal ion binding"/>
    <property type="evidence" value="ECO:0007669"/>
    <property type="project" value="UniProtKB-KW"/>
</dbReference>
<evidence type="ECO:0000256" key="1">
    <source>
        <dbReference type="ARBA" id="ARBA00008635"/>
    </source>
</evidence>
<evidence type="ECO:0000256" key="3">
    <source>
        <dbReference type="PIRSR" id="PIRSR607837-1"/>
    </source>
</evidence>
<reference evidence="4 5" key="1">
    <citation type="journal article" date="2012" name="Stand. Genomic Sci.">
        <title>Genome sequence of the orange-pigmented seawater bacterium Owenweeksia hongkongensis type strain (UST20020801(T)).</title>
        <authorList>
            <person name="Riedel T."/>
            <person name="Held B."/>
            <person name="Nolan M."/>
            <person name="Lucas S."/>
            <person name="Lapidus A."/>
            <person name="Tice H."/>
            <person name="Del Rio T.G."/>
            <person name="Cheng J.F."/>
            <person name="Han C."/>
            <person name="Tapia R."/>
            <person name="Goodwin L.A."/>
            <person name="Pitluck S."/>
            <person name="Liolios K."/>
            <person name="Mavromatis K."/>
            <person name="Pagani I."/>
            <person name="Ivanova N."/>
            <person name="Mikhailova N."/>
            <person name="Pati A."/>
            <person name="Chen A."/>
            <person name="Palaniappan K."/>
            <person name="Rohde M."/>
            <person name="Tindall B.J."/>
            <person name="Detter J.C."/>
            <person name="Goker M."/>
            <person name="Woyke T."/>
            <person name="Bristow J."/>
            <person name="Eisen J.A."/>
            <person name="Markowitz V."/>
            <person name="Hugenholtz P."/>
            <person name="Klenk H.P."/>
            <person name="Kyrpides N.C."/>
        </authorList>
    </citation>
    <scope>NUCLEOTIDE SEQUENCE</scope>
    <source>
        <strain evidence="5">DSM 17368 / JCM 12287 / NRRL B-23963</strain>
    </source>
</reference>
<dbReference type="EMBL" id="CP003156">
    <property type="protein sequence ID" value="AEV33848.1"/>
    <property type="molecule type" value="Genomic_DNA"/>
</dbReference>
<proteinExistence type="inferred from homology"/>
<protein>
    <recommendedName>
        <fullName evidence="6">Damage-inducible protein DinB</fullName>
    </recommendedName>
</protein>
<organism evidence="4 5">
    <name type="scientific">Owenweeksia hongkongensis (strain DSM 17368 / CIP 108786 / JCM 12287 / NRRL B-23963 / UST20020801)</name>
    <dbReference type="NCBI Taxonomy" id="926562"/>
    <lineage>
        <taxon>Bacteria</taxon>
        <taxon>Pseudomonadati</taxon>
        <taxon>Bacteroidota</taxon>
        <taxon>Flavobacteriia</taxon>
        <taxon>Flavobacteriales</taxon>
        <taxon>Owenweeksiaceae</taxon>
        <taxon>Owenweeksia</taxon>
    </lineage>
</organism>
<name>G8R1A5_OWEHD</name>